<dbReference type="WBParaSite" id="RSKR_0001154850.1">
    <property type="protein sequence ID" value="RSKR_0001154850.1"/>
    <property type="gene ID" value="RSKR_0001154850"/>
</dbReference>
<name>A0AC35UHZ0_9BILA</name>
<evidence type="ECO:0000313" key="2">
    <source>
        <dbReference type="WBParaSite" id="RSKR_0001154850.1"/>
    </source>
</evidence>
<sequence length="203" mass="22567">MSTNAIDDGTALYPQVKPQTENTIERLRYPKFMQLPKSVGNEIEQLPCPDIHQFGSSTDHNGGILPYTTNQQLPTPAAQLSHPTNHHLLIPMETQMATYQPNMYHPSQQAIQAPSNIVIQNANGNSLNGGSSPEEIARAYNNMHLVCPMCKAGVYKSRIKKCHFFTLVIISLILFPVGLLIWITVCCSRPMIKSCNKCGFTKN</sequence>
<reference evidence="2" key="1">
    <citation type="submission" date="2016-11" db="UniProtKB">
        <authorList>
            <consortium name="WormBaseParasite"/>
        </authorList>
    </citation>
    <scope>IDENTIFICATION</scope>
    <source>
        <strain evidence="2">KR3021</strain>
    </source>
</reference>
<proteinExistence type="predicted"/>
<protein>
    <submittedName>
        <fullName evidence="2">LITAF domain-containing protein</fullName>
    </submittedName>
</protein>
<organism evidence="1 2">
    <name type="scientific">Rhabditophanes sp. KR3021</name>
    <dbReference type="NCBI Taxonomy" id="114890"/>
    <lineage>
        <taxon>Eukaryota</taxon>
        <taxon>Metazoa</taxon>
        <taxon>Ecdysozoa</taxon>
        <taxon>Nematoda</taxon>
        <taxon>Chromadorea</taxon>
        <taxon>Rhabditida</taxon>
        <taxon>Tylenchina</taxon>
        <taxon>Panagrolaimomorpha</taxon>
        <taxon>Strongyloidoidea</taxon>
        <taxon>Alloionematidae</taxon>
        <taxon>Rhabditophanes</taxon>
    </lineage>
</organism>
<evidence type="ECO:0000313" key="1">
    <source>
        <dbReference type="Proteomes" id="UP000095286"/>
    </source>
</evidence>
<dbReference type="Proteomes" id="UP000095286">
    <property type="component" value="Unplaced"/>
</dbReference>
<accession>A0AC35UHZ0</accession>